<organism evidence="1 2">
    <name type="scientific">Hyalomma asiaticum</name>
    <name type="common">Tick</name>
    <dbReference type="NCBI Taxonomy" id="266040"/>
    <lineage>
        <taxon>Eukaryota</taxon>
        <taxon>Metazoa</taxon>
        <taxon>Ecdysozoa</taxon>
        <taxon>Arthropoda</taxon>
        <taxon>Chelicerata</taxon>
        <taxon>Arachnida</taxon>
        <taxon>Acari</taxon>
        <taxon>Parasitiformes</taxon>
        <taxon>Ixodida</taxon>
        <taxon>Ixodoidea</taxon>
        <taxon>Ixodidae</taxon>
        <taxon>Hyalomminae</taxon>
        <taxon>Hyalomma</taxon>
    </lineage>
</organism>
<name>A0ACB7RRU8_HYAAI</name>
<gene>
    <name evidence="1" type="ORF">HPB50_001022</name>
</gene>
<reference evidence="1" key="1">
    <citation type="submission" date="2020-05" db="EMBL/GenBank/DDBJ databases">
        <title>Large-scale comparative analyses of tick genomes elucidate their genetic diversity and vector capacities.</title>
        <authorList>
            <person name="Jia N."/>
            <person name="Wang J."/>
            <person name="Shi W."/>
            <person name="Du L."/>
            <person name="Sun Y."/>
            <person name="Zhan W."/>
            <person name="Jiang J."/>
            <person name="Wang Q."/>
            <person name="Zhang B."/>
            <person name="Ji P."/>
            <person name="Sakyi L.B."/>
            <person name="Cui X."/>
            <person name="Yuan T."/>
            <person name="Jiang B."/>
            <person name="Yang W."/>
            <person name="Lam T.T.-Y."/>
            <person name="Chang Q."/>
            <person name="Ding S."/>
            <person name="Wang X."/>
            <person name="Zhu J."/>
            <person name="Ruan X."/>
            <person name="Zhao L."/>
            <person name="Wei J."/>
            <person name="Que T."/>
            <person name="Du C."/>
            <person name="Cheng J."/>
            <person name="Dai P."/>
            <person name="Han X."/>
            <person name="Huang E."/>
            <person name="Gao Y."/>
            <person name="Liu J."/>
            <person name="Shao H."/>
            <person name="Ye R."/>
            <person name="Li L."/>
            <person name="Wei W."/>
            <person name="Wang X."/>
            <person name="Wang C."/>
            <person name="Yang T."/>
            <person name="Huo Q."/>
            <person name="Li W."/>
            <person name="Guo W."/>
            <person name="Chen H."/>
            <person name="Zhou L."/>
            <person name="Ni X."/>
            <person name="Tian J."/>
            <person name="Zhou Y."/>
            <person name="Sheng Y."/>
            <person name="Liu T."/>
            <person name="Pan Y."/>
            <person name="Xia L."/>
            <person name="Li J."/>
            <person name="Zhao F."/>
            <person name="Cao W."/>
        </authorList>
    </citation>
    <scope>NUCLEOTIDE SEQUENCE</scope>
    <source>
        <strain evidence="1">Hyas-2018</strain>
    </source>
</reference>
<evidence type="ECO:0000313" key="2">
    <source>
        <dbReference type="Proteomes" id="UP000821845"/>
    </source>
</evidence>
<protein>
    <submittedName>
        <fullName evidence="1">Uncharacterized protein</fullName>
    </submittedName>
</protein>
<sequence length="75" mass="8613">MQIVFVQHLLGQQECLVQQSLVSPPRNKQKTNQMCESQELHRLLRSIVIHLRARLQLVVQNQAGGRQESDDLPTV</sequence>
<dbReference type="Proteomes" id="UP000821845">
    <property type="component" value="Chromosome 7"/>
</dbReference>
<accession>A0ACB7RRU8</accession>
<proteinExistence type="predicted"/>
<comment type="caution">
    <text evidence="1">The sequence shown here is derived from an EMBL/GenBank/DDBJ whole genome shotgun (WGS) entry which is preliminary data.</text>
</comment>
<keyword evidence="2" id="KW-1185">Reference proteome</keyword>
<evidence type="ECO:0000313" key="1">
    <source>
        <dbReference type="EMBL" id="KAH6925110.1"/>
    </source>
</evidence>
<dbReference type="EMBL" id="CM023487">
    <property type="protein sequence ID" value="KAH6925110.1"/>
    <property type="molecule type" value="Genomic_DNA"/>
</dbReference>